<dbReference type="Proteomes" id="UP001152795">
    <property type="component" value="Unassembled WGS sequence"/>
</dbReference>
<accession>A0A7D9DET5</accession>
<protein>
    <submittedName>
        <fullName evidence="1">Chromatin modification-related png2</fullName>
    </submittedName>
</protein>
<evidence type="ECO:0000313" key="1">
    <source>
        <dbReference type="EMBL" id="CAB3983490.1"/>
    </source>
</evidence>
<comment type="caution">
    <text evidence="1">The sequence shown here is derived from an EMBL/GenBank/DDBJ whole genome shotgun (WGS) entry which is preliminary data.</text>
</comment>
<dbReference type="Pfam" id="PF09588">
    <property type="entry name" value="YqaJ"/>
    <property type="match status" value="1"/>
</dbReference>
<dbReference type="SUPFAM" id="SSF52980">
    <property type="entry name" value="Restriction endonuclease-like"/>
    <property type="match status" value="1"/>
</dbReference>
<dbReference type="InterPro" id="IPR011604">
    <property type="entry name" value="PDDEXK-like_dom_sf"/>
</dbReference>
<dbReference type="OrthoDB" id="5948422at2759"/>
<dbReference type="Gene3D" id="3.90.320.10">
    <property type="match status" value="1"/>
</dbReference>
<dbReference type="PANTHER" id="PTHR46609:SF8">
    <property type="entry name" value="YQAJ VIRAL RECOMBINASE DOMAIN-CONTAINING PROTEIN"/>
    <property type="match status" value="1"/>
</dbReference>
<dbReference type="InterPro" id="IPR011335">
    <property type="entry name" value="Restrct_endonuc-II-like"/>
</dbReference>
<sequence>MSTKKDVQAGKIMDMTIRIDKKTNKRTGAPGIISELWKEFDPRREGERVVTEQQQESFLEGYRKIQPTAQLFYSSDVGELPKDTMPFQITKRADNYLNTLENNISKQDVISGYMKILPLEDGQVKSIESSTRQQAKSSCWVEQRKGRITSSKFKDICITMETISKSRANKRPKTTHMVAELVFGSSSVASLPAIKWETDNEDKELREFHALAFSKHENCKMVKSGLWILKDKPYIAASPDGLMTCDCCQSACVEIKCPFSIREYAVEDKWHETDFLECVNNNIQLKRSRKYYYQITGQMAVTGMFKTFFIVWTTRRIFVELIKYDLEFWTRLLHNLEIF</sequence>
<evidence type="ECO:0000313" key="2">
    <source>
        <dbReference type="Proteomes" id="UP001152795"/>
    </source>
</evidence>
<reference evidence="1" key="1">
    <citation type="submission" date="2020-04" db="EMBL/GenBank/DDBJ databases">
        <authorList>
            <person name="Alioto T."/>
            <person name="Alioto T."/>
            <person name="Gomez Garrido J."/>
        </authorList>
    </citation>
    <scope>NUCLEOTIDE SEQUENCE</scope>
    <source>
        <strain evidence="1">A484AB</strain>
    </source>
</reference>
<organism evidence="1 2">
    <name type="scientific">Paramuricea clavata</name>
    <name type="common">Red gorgonian</name>
    <name type="synonym">Violescent sea-whip</name>
    <dbReference type="NCBI Taxonomy" id="317549"/>
    <lineage>
        <taxon>Eukaryota</taxon>
        <taxon>Metazoa</taxon>
        <taxon>Cnidaria</taxon>
        <taxon>Anthozoa</taxon>
        <taxon>Octocorallia</taxon>
        <taxon>Malacalcyonacea</taxon>
        <taxon>Plexauridae</taxon>
        <taxon>Paramuricea</taxon>
    </lineage>
</organism>
<proteinExistence type="predicted"/>
<name>A0A7D9DET5_PARCT</name>
<keyword evidence="2" id="KW-1185">Reference proteome</keyword>
<gene>
    <name evidence="1" type="ORF">PACLA_8A046137</name>
</gene>
<dbReference type="InterPro" id="IPR051703">
    <property type="entry name" value="NF-kappa-B_Signaling_Reg"/>
</dbReference>
<dbReference type="InterPro" id="IPR019080">
    <property type="entry name" value="YqaJ_viral_recombinase"/>
</dbReference>
<dbReference type="PANTHER" id="PTHR46609">
    <property type="entry name" value="EXONUCLEASE, PHAGE-TYPE/RECB, C-TERMINAL DOMAIN-CONTAINING PROTEIN"/>
    <property type="match status" value="1"/>
</dbReference>
<dbReference type="CDD" id="cd22343">
    <property type="entry name" value="PDDEXK_lambda_exonuclease-like"/>
    <property type="match status" value="1"/>
</dbReference>
<dbReference type="GO" id="GO:0006281">
    <property type="term" value="P:DNA repair"/>
    <property type="evidence" value="ECO:0007669"/>
    <property type="project" value="UniProtKB-ARBA"/>
</dbReference>
<dbReference type="AlphaFoldDB" id="A0A7D9DET5"/>
<dbReference type="EMBL" id="CACRXK020000620">
    <property type="protein sequence ID" value="CAB3983490.1"/>
    <property type="molecule type" value="Genomic_DNA"/>
</dbReference>